<evidence type="ECO:0000256" key="4">
    <source>
        <dbReference type="ARBA" id="ARBA00023136"/>
    </source>
</evidence>
<evidence type="ECO:0000256" key="5">
    <source>
        <dbReference type="SAM" id="Phobius"/>
    </source>
</evidence>
<accession>A0A512BFA5</accession>
<evidence type="ECO:0000313" key="8">
    <source>
        <dbReference type="Proteomes" id="UP000321513"/>
    </source>
</evidence>
<dbReference type="InterPro" id="IPR036465">
    <property type="entry name" value="vWFA_dom_sf"/>
</dbReference>
<dbReference type="InterPro" id="IPR002035">
    <property type="entry name" value="VWF_A"/>
</dbReference>
<feature type="transmembrane region" description="Helical" evidence="5">
    <location>
        <begin position="59"/>
        <end position="76"/>
    </location>
</feature>
<feature type="transmembrane region" description="Helical" evidence="5">
    <location>
        <begin position="6"/>
        <end position="27"/>
    </location>
</feature>
<proteinExistence type="predicted"/>
<dbReference type="PROSITE" id="PS50234">
    <property type="entry name" value="VWFA"/>
    <property type="match status" value="1"/>
</dbReference>
<evidence type="ECO:0000313" key="7">
    <source>
        <dbReference type="EMBL" id="GEO10648.1"/>
    </source>
</evidence>
<evidence type="ECO:0000256" key="3">
    <source>
        <dbReference type="ARBA" id="ARBA00022989"/>
    </source>
</evidence>
<reference evidence="7 8" key="1">
    <citation type="submission" date="2019-07" db="EMBL/GenBank/DDBJ databases">
        <title>Whole genome shotgun sequence of Segetibacter aerophilus NBRC 106135.</title>
        <authorList>
            <person name="Hosoyama A."/>
            <person name="Uohara A."/>
            <person name="Ohji S."/>
            <person name="Ichikawa N."/>
        </authorList>
    </citation>
    <scope>NUCLEOTIDE SEQUENCE [LARGE SCALE GENOMIC DNA]</scope>
    <source>
        <strain evidence="7 8">NBRC 106135</strain>
    </source>
</reference>
<feature type="transmembrane region" description="Helical" evidence="5">
    <location>
        <begin position="306"/>
        <end position="324"/>
    </location>
</feature>
<dbReference type="InterPro" id="IPR050768">
    <property type="entry name" value="UPF0353/GerABKA_families"/>
</dbReference>
<sequence length="336" mass="36874">MVSFQNTDFLLGLLVLVPITLLFVLVLRWKKKVKKQIGDEELVNALTSDYSPRYFNYKFLLIIAALALCVVGAANMRTPAPGNTGNRTGVDVMVALDVSNSMLAQDIKPNRLERAKQVLSKIIDKMGNNRLGMVVFAGQAFLQMPLTTDLGAAKLYVSNASPDAVPTQGTVIGDALRLCNTSLDTKEKKYKAVILISDGEDHDEKATAVLKELQDNGVVVHTIGIGSPDGAPIFDPGTNDFKKDESGNTVVSKLNEQDLQMIATQTGGEYNLFSTADEVANRVAASIDQMEKKQIGGTGIRVYNSYFQWFLLVAVIFLILEIIIPERKMKWLSWGK</sequence>
<dbReference type="OrthoDB" id="6206554at2"/>
<gene>
    <name evidence="7" type="ORF">SAE01_31440</name>
</gene>
<dbReference type="Proteomes" id="UP000321513">
    <property type="component" value="Unassembled WGS sequence"/>
</dbReference>
<evidence type="ECO:0000256" key="1">
    <source>
        <dbReference type="ARBA" id="ARBA00022475"/>
    </source>
</evidence>
<dbReference type="RefSeq" id="WP_147204764.1">
    <property type="nucleotide sequence ID" value="NZ_BJYT01000012.1"/>
</dbReference>
<dbReference type="SMART" id="SM00327">
    <property type="entry name" value="VWA"/>
    <property type="match status" value="1"/>
</dbReference>
<organism evidence="7 8">
    <name type="scientific">Segetibacter aerophilus</name>
    <dbReference type="NCBI Taxonomy" id="670293"/>
    <lineage>
        <taxon>Bacteria</taxon>
        <taxon>Pseudomonadati</taxon>
        <taxon>Bacteroidota</taxon>
        <taxon>Chitinophagia</taxon>
        <taxon>Chitinophagales</taxon>
        <taxon>Chitinophagaceae</taxon>
        <taxon>Segetibacter</taxon>
    </lineage>
</organism>
<keyword evidence="3 5" id="KW-1133">Transmembrane helix</keyword>
<keyword evidence="4 5" id="KW-0472">Membrane</keyword>
<keyword evidence="8" id="KW-1185">Reference proteome</keyword>
<dbReference type="Pfam" id="PF13519">
    <property type="entry name" value="VWA_2"/>
    <property type="match status" value="1"/>
</dbReference>
<dbReference type="PANTHER" id="PTHR22550:SF5">
    <property type="entry name" value="LEUCINE ZIPPER PROTEIN 4"/>
    <property type="match status" value="1"/>
</dbReference>
<protein>
    <submittedName>
        <fullName evidence="7">Membrane protein</fullName>
    </submittedName>
</protein>
<evidence type="ECO:0000256" key="2">
    <source>
        <dbReference type="ARBA" id="ARBA00022692"/>
    </source>
</evidence>
<dbReference type="EMBL" id="BJYT01000012">
    <property type="protein sequence ID" value="GEO10648.1"/>
    <property type="molecule type" value="Genomic_DNA"/>
</dbReference>
<keyword evidence="1" id="KW-1003">Cell membrane</keyword>
<dbReference type="Gene3D" id="3.40.50.410">
    <property type="entry name" value="von Willebrand factor, type A domain"/>
    <property type="match status" value="1"/>
</dbReference>
<feature type="domain" description="VWFA" evidence="6">
    <location>
        <begin position="91"/>
        <end position="290"/>
    </location>
</feature>
<keyword evidence="2 5" id="KW-0812">Transmembrane</keyword>
<dbReference type="PANTHER" id="PTHR22550">
    <property type="entry name" value="SPORE GERMINATION PROTEIN"/>
    <property type="match status" value="1"/>
</dbReference>
<dbReference type="SUPFAM" id="SSF53300">
    <property type="entry name" value="vWA-like"/>
    <property type="match status" value="1"/>
</dbReference>
<evidence type="ECO:0000259" key="6">
    <source>
        <dbReference type="PROSITE" id="PS50234"/>
    </source>
</evidence>
<dbReference type="AlphaFoldDB" id="A0A512BFA5"/>
<comment type="caution">
    <text evidence="7">The sequence shown here is derived from an EMBL/GenBank/DDBJ whole genome shotgun (WGS) entry which is preliminary data.</text>
</comment>
<name>A0A512BFA5_9BACT</name>